<dbReference type="EMBL" id="JABFUD020000005">
    <property type="protein sequence ID" value="KAI5079680.1"/>
    <property type="molecule type" value="Genomic_DNA"/>
</dbReference>
<gene>
    <name evidence="1" type="ORF">GOP47_0005159</name>
</gene>
<comment type="caution">
    <text evidence="1">The sequence shown here is derived from an EMBL/GenBank/DDBJ whole genome shotgun (WGS) entry which is preliminary data.</text>
</comment>
<evidence type="ECO:0000313" key="1">
    <source>
        <dbReference type="EMBL" id="KAI5079680.1"/>
    </source>
</evidence>
<evidence type="ECO:0000313" key="2">
    <source>
        <dbReference type="Proteomes" id="UP000886520"/>
    </source>
</evidence>
<dbReference type="OrthoDB" id="5516192at2759"/>
<proteinExistence type="predicted"/>
<dbReference type="AlphaFoldDB" id="A0A9D4V4K9"/>
<keyword evidence="2" id="KW-1185">Reference proteome</keyword>
<organism evidence="1 2">
    <name type="scientific">Adiantum capillus-veneris</name>
    <name type="common">Maidenhair fern</name>
    <dbReference type="NCBI Taxonomy" id="13818"/>
    <lineage>
        <taxon>Eukaryota</taxon>
        <taxon>Viridiplantae</taxon>
        <taxon>Streptophyta</taxon>
        <taxon>Embryophyta</taxon>
        <taxon>Tracheophyta</taxon>
        <taxon>Polypodiopsida</taxon>
        <taxon>Polypodiidae</taxon>
        <taxon>Polypodiales</taxon>
        <taxon>Pteridineae</taxon>
        <taxon>Pteridaceae</taxon>
        <taxon>Vittarioideae</taxon>
        <taxon>Adiantum</taxon>
    </lineage>
</organism>
<accession>A0A9D4V4K9</accession>
<dbReference type="Proteomes" id="UP000886520">
    <property type="component" value="Chromosome 5"/>
</dbReference>
<protein>
    <submittedName>
        <fullName evidence="1">Uncharacterized protein</fullName>
    </submittedName>
</protein>
<name>A0A9D4V4K9_ADICA</name>
<dbReference type="PANTHER" id="PTHR36706">
    <property type="entry name" value="UNNAMED PRODUCT"/>
    <property type="match status" value="1"/>
</dbReference>
<sequence>MPTQETNEEQQQLPKAHRCNDRLEDFVQALFEDDFTKNVPATWKLFWRCYKSNPGEEPTEPFLFLKIEPPVRQEKVMDSD</sequence>
<reference evidence="1 2" key="1">
    <citation type="submission" date="2021-01" db="EMBL/GenBank/DDBJ databases">
        <title>Adiantum capillus-veneris genome.</title>
        <authorList>
            <person name="Fang Y."/>
            <person name="Liao Q."/>
        </authorList>
    </citation>
    <scope>NUCLEOTIDE SEQUENCE [LARGE SCALE GENOMIC DNA]</scope>
    <source>
        <strain evidence="1">H3</strain>
        <tissue evidence="1">Leaf</tissue>
    </source>
</reference>